<proteinExistence type="predicted"/>
<dbReference type="RefSeq" id="WP_129984391.1">
    <property type="nucleotide sequence ID" value="NZ_CP132899.1"/>
</dbReference>
<dbReference type="Pfam" id="PF12784">
    <property type="entry name" value="PDDEXK_2"/>
    <property type="match status" value="1"/>
</dbReference>
<protein>
    <submittedName>
        <fullName evidence="1">Rpn family recombination-promoting nuclease/putative transposase</fullName>
    </submittedName>
</protein>
<gene>
    <name evidence="1" type="ORF">GKD59_06245</name>
</gene>
<dbReference type="PANTHER" id="PTHR41317">
    <property type="entry name" value="PD-(D_E)XK NUCLEASE FAMILY TRANSPOSASE"/>
    <property type="match status" value="1"/>
</dbReference>
<evidence type="ECO:0000313" key="1">
    <source>
        <dbReference type="EMBL" id="MRY57517.1"/>
    </source>
</evidence>
<dbReference type="AlphaFoldDB" id="A0A6I2MUH6"/>
<dbReference type="EMBL" id="WKLT01000004">
    <property type="protein sequence ID" value="MRY57517.1"/>
    <property type="molecule type" value="Genomic_DNA"/>
</dbReference>
<accession>A0A6I2MUH6</accession>
<comment type="caution">
    <text evidence="1">The sequence shown here is derived from an EMBL/GenBank/DDBJ whole genome shotgun (WGS) entry which is preliminary data.</text>
</comment>
<reference evidence="1 2" key="1">
    <citation type="journal article" date="2019" name="Nat. Med.">
        <title>A library of human gut bacterial isolates paired with longitudinal multiomics data enables mechanistic microbiome research.</title>
        <authorList>
            <person name="Poyet M."/>
            <person name="Groussin M."/>
            <person name="Gibbons S.M."/>
            <person name="Avila-Pacheco J."/>
            <person name="Jiang X."/>
            <person name="Kearney S.M."/>
            <person name="Perrotta A.R."/>
            <person name="Berdy B."/>
            <person name="Zhao S."/>
            <person name="Lieberman T.D."/>
            <person name="Swanson P.K."/>
            <person name="Smith M."/>
            <person name="Roesemann S."/>
            <person name="Alexander J.E."/>
            <person name="Rich S.A."/>
            <person name="Livny J."/>
            <person name="Vlamakis H."/>
            <person name="Clish C."/>
            <person name="Bullock K."/>
            <person name="Deik A."/>
            <person name="Scott J."/>
            <person name="Pierce K.A."/>
            <person name="Xavier R.J."/>
            <person name="Alm E.J."/>
        </authorList>
    </citation>
    <scope>NUCLEOTIDE SEQUENCE [LARGE SCALE GENOMIC DNA]</scope>
    <source>
        <strain evidence="1 2">BIOML-A41</strain>
    </source>
</reference>
<dbReference type="Proteomes" id="UP000463337">
    <property type="component" value="Unassembled WGS sequence"/>
</dbReference>
<dbReference type="InterPro" id="IPR010106">
    <property type="entry name" value="RpnA"/>
</dbReference>
<name>A0A6I2MUH6_PARDI</name>
<dbReference type="PANTHER" id="PTHR41317:SF1">
    <property type="entry name" value="PD-(D_E)XK NUCLEASE FAMILY TRANSPOSASE"/>
    <property type="match status" value="1"/>
</dbReference>
<sequence>MGKFINPFTDFGFKHIFGREMDKDILIEFLNDLLEGEHTIMDLRIMNNERLPETEQGRKVIFDIHCETDKGERIIIEMQNREQPHFKDRALYYLSHSVVEQGIKGTWDYELAAVYGVFFLNFTLDEENRPNNNRNEGKFRRDIVLADRENGQVFNPKFRQIYIELPRFNKEEEECETDFERWIYVLKHMDTLDRMPFKARKAIFERLERIGSMANLTPKQRAQYEAEWKMYNDYYNTLDFAVEKGMKKGMEEGMEKGLQKGLEEGLQKGLQKGKAEGKAEGRQEEKHSIALNLKKLGVSIEQIAFATSLSIEEIEKL</sequence>
<evidence type="ECO:0000313" key="2">
    <source>
        <dbReference type="Proteomes" id="UP000463337"/>
    </source>
</evidence>
<dbReference type="NCBIfam" id="TIGR01784">
    <property type="entry name" value="T_den_put_tspse"/>
    <property type="match status" value="1"/>
</dbReference>
<organism evidence="1 2">
    <name type="scientific">Parabacteroides distasonis</name>
    <dbReference type="NCBI Taxonomy" id="823"/>
    <lineage>
        <taxon>Bacteria</taxon>
        <taxon>Pseudomonadati</taxon>
        <taxon>Bacteroidota</taxon>
        <taxon>Bacteroidia</taxon>
        <taxon>Bacteroidales</taxon>
        <taxon>Tannerellaceae</taxon>
        <taxon>Parabacteroides</taxon>
    </lineage>
</organism>